<accession>A0A455SNU5</accession>
<proteinExistence type="inferred from homology"/>
<gene>
    <name evidence="6" type="ORF">KTC_38290</name>
</gene>
<dbReference type="GO" id="GO:0009229">
    <property type="term" value="P:thiamine diphosphate biosynthetic process"/>
    <property type="evidence" value="ECO:0007669"/>
    <property type="project" value="UniProtKB-UniPathway"/>
</dbReference>
<organism evidence="6">
    <name type="scientific">Thermosporothrix sp. COM3</name>
    <dbReference type="NCBI Taxonomy" id="2490863"/>
    <lineage>
        <taxon>Bacteria</taxon>
        <taxon>Bacillati</taxon>
        <taxon>Chloroflexota</taxon>
        <taxon>Ktedonobacteria</taxon>
        <taxon>Ktedonobacterales</taxon>
        <taxon>Thermosporotrichaceae</taxon>
        <taxon>Thermosporothrix</taxon>
    </lineage>
</organism>
<dbReference type="CDD" id="cd19357">
    <property type="entry name" value="TenA_E_At3g16990-like"/>
    <property type="match status" value="1"/>
</dbReference>
<evidence type="ECO:0000256" key="2">
    <source>
        <dbReference type="PIRNR" id="PIRNR003170"/>
    </source>
</evidence>
<dbReference type="GO" id="GO:0050334">
    <property type="term" value="F:thiaminase activity"/>
    <property type="evidence" value="ECO:0007669"/>
    <property type="project" value="UniProtKB-UniRule"/>
</dbReference>
<dbReference type="AlphaFoldDB" id="A0A455SNU5"/>
<sequence>MRVESFIEKFKDGWETATHHPFLDAVRNGTLNDQAFNAWLVQDYHFVGYEMKFLASFLTRAPRPAHAAIIRCLASLEAELTWFEGLAKERHLNVYGPEHPVTQQYGALFKQYVQAPPPVILTIIWAVERAYLDAWKSALPGGPQFREFVERWTSPSFETFVGVLDGLASVSLERGGYVQEAEQAFLDVAQMEKAFWDMAWSGAGVS</sequence>
<keyword evidence="2" id="KW-0378">Hydrolase</keyword>
<dbReference type="PANTHER" id="PTHR43198">
    <property type="entry name" value="BIFUNCTIONAL TH2 PROTEIN"/>
    <property type="match status" value="1"/>
</dbReference>
<dbReference type="UniPathway" id="UPA00060"/>
<evidence type="ECO:0000256" key="3">
    <source>
        <dbReference type="PIRSR" id="PIRSR003170-1"/>
    </source>
</evidence>
<feature type="active site" description="Proton donor" evidence="3">
    <location>
        <position position="192"/>
    </location>
</feature>
<keyword evidence="2" id="KW-0784">Thiamine biosynthesis</keyword>
<evidence type="ECO:0000313" key="6">
    <source>
        <dbReference type="EMBL" id="BBH89078.1"/>
    </source>
</evidence>
<feature type="binding site" evidence="4">
    <location>
        <position position="79"/>
    </location>
    <ligand>
        <name>substrate</name>
    </ligand>
</feature>
<dbReference type="EMBL" id="AP019376">
    <property type="protein sequence ID" value="BBH89078.1"/>
    <property type="molecule type" value="Genomic_DNA"/>
</dbReference>
<reference evidence="6" key="1">
    <citation type="submission" date="2018-12" db="EMBL/GenBank/DDBJ databases">
        <title>Novel natural products biosynthetic potential of the class Ktedonobacteria.</title>
        <authorList>
            <person name="Zheng Y."/>
            <person name="Saitou A."/>
            <person name="Wang C.M."/>
            <person name="Toyoda A."/>
            <person name="Minakuchi Y."/>
            <person name="Sekiguchi Y."/>
            <person name="Ueda K."/>
            <person name="Takano H."/>
            <person name="Sakai Y."/>
            <person name="Yokota A."/>
            <person name="Yabe S."/>
        </authorList>
    </citation>
    <scope>NUCLEOTIDE SEQUENCE</scope>
    <source>
        <strain evidence="6">COM3</strain>
    </source>
</reference>
<evidence type="ECO:0000256" key="1">
    <source>
        <dbReference type="ARBA" id="ARBA00004948"/>
    </source>
</evidence>
<dbReference type="InterPro" id="IPR016084">
    <property type="entry name" value="Haem_Oase-like_multi-hlx"/>
</dbReference>
<evidence type="ECO:0000256" key="4">
    <source>
        <dbReference type="PIRSR" id="PIRSR003170-2"/>
    </source>
</evidence>
<dbReference type="SUPFAM" id="SSF48613">
    <property type="entry name" value="Heme oxygenase-like"/>
    <property type="match status" value="1"/>
</dbReference>
<dbReference type="GO" id="GO:0005829">
    <property type="term" value="C:cytosol"/>
    <property type="evidence" value="ECO:0007669"/>
    <property type="project" value="TreeGrafter"/>
</dbReference>
<name>A0A455SNU5_9CHLR</name>
<comment type="similarity">
    <text evidence="2">Belongs to the TenA family.</text>
</comment>
<comment type="function">
    <text evidence="2">Catalyzes an amino-pyrimidine hydrolysis reaction at the C5' of the pyrimidine moiety of thiamine compounds, a reaction that is part of a thiamine salvage pathway. Thus, catalyzes the conversion of 4-amino-5-aminomethyl-2-methylpyrimidine to 4-amino-5-hydroxymethyl-2-methylpyrimidine (HMP).</text>
</comment>
<dbReference type="InterPro" id="IPR050967">
    <property type="entry name" value="Thiamine_Salvage_TenA"/>
</dbReference>
<dbReference type="Gene3D" id="1.20.910.10">
    <property type="entry name" value="Heme oxygenase-like"/>
    <property type="match status" value="1"/>
</dbReference>
<dbReference type="PIRSF" id="PIRSF003170">
    <property type="entry name" value="Pet18p"/>
    <property type="match status" value="1"/>
</dbReference>
<feature type="binding site" evidence="4">
    <location>
        <position position="128"/>
    </location>
    <ligand>
        <name>substrate</name>
    </ligand>
</feature>
<dbReference type="InterPro" id="IPR026285">
    <property type="entry name" value="TenA_E"/>
</dbReference>
<evidence type="ECO:0000259" key="5">
    <source>
        <dbReference type="Pfam" id="PF03070"/>
    </source>
</evidence>
<feature type="domain" description="Thiaminase-2/PQQC" evidence="5">
    <location>
        <begin position="10"/>
        <end position="200"/>
    </location>
</feature>
<dbReference type="InterPro" id="IPR004305">
    <property type="entry name" value="Thiaminase-2/PQQC"/>
</dbReference>
<dbReference type="Pfam" id="PF03070">
    <property type="entry name" value="TENA_THI-4"/>
    <property type="match status" value="1"/>
</dbReference>
<feature type="binding site" evidence="4">
    <location>
        <position position="43"/>
    </location>
    <ligand>
        <name>substrate</name>
    </ligand>
</feature>
<dbReference type="EC" id="3.5.99.2" evidence="2"/>
<dbReference type="PANTHER" id="PTHR43198:SF5">
    <property type="entry name" value="BIFUNCTIONAL TENA-E PROTEIN"/>
    <property type="match status" value="1"/>
</dbReference>
<comment type="pathway">
    <text evidence="1 2">Cofactor biosynthesis; thiamine diphosphate biosynthesis.</text>
</comment>
<comment type="catalytic activity">
    <reaction evidence="2">
        <text>4-amino-5-aminomethyl-2-methylpyrimidine + H2O = 4-amino-5-hydroxymethyl-2-methylpyrimidine + NH4(+)</text>
        <dbReference type="Rhea" id="RHEA:31799"/>
        <dbReference type="ChEBI" id="CHEBI:15377"/>
        <dbReference type="ChEBI" id="CHEBI:16892"/>
        <dbReference type="ChEBI" id="CHEBI:28938"/>
        <dbReference type="ChEBI" id="CHEBI:63416"/>
        <dbReference type="EC" id="3.5.99.2"/>
    </reaction>
</comment>
<comment type="catalytic activity">
    <reaction evidence="2">
        <text>thiamine + H2O = 5-(2-hydroxyethyl)-4-methylthiazole + 4-amino-5-hydroxymethyl-2-methylpyrimidine + H(+)</text>
        <dbReference type="Rhea" id="RHEA:17509"/>
        <dbReference type="ChEBI" id="CHEBI:15377"/>
        <dbReference type="ChEBI" id="CHEBI:15378"/>
        <dbReference type="ChEBI" id="CHEBI:16892"/>
        <dbReference type="ChEBI" id="CHEBI:17957"/>
        <dbReference type="ChEBI" id="CHEBI:18385"/>
        <dbReference type="EC" id="3.5.99.2"/>
    </reaction>
</comment>
<protein>
    <recommendedName>
        <fullName evidence="2">Aminopyrimidine aminohydrolase</fullName>
        <ecNumber evidence="2">3.5.99.2</ecNumber>
    </recommendedName>
</protein>
<dbReference type="GO" id="GO:0009228">
    <property type="term" value="P:thiamine biosynthetic process"/>
    <property type="evidence" value="ECO:0007669"/>
    <property type="project" value="UniProtKB-KW"/>
</dbReference>